<evidence type="ECO:0000313" key="2">
    <source>
        <dbReference type="EMBL" id="ARX89290.1"/>
    </source>
</evidence>
<name>A0A1Z1WS80_9ACTN</name>
<accession>A0A1Z1WS80</accession>
<keyword evidence="3" id="KW-1185">Reference proteome</keyword>
<dbReference type="Proteomes" id="UP000195880">
    <property type="component" value="Chromosome"/>
</dbReference>
<gene>
    <name evidence="2" type="ORF">SMD44_08777</name>
</gene>
<dbReference type="AlphaFoldDB" id="A0A1Z1WS80"/>
<organism evidence="2 3">
    <name type="scientific">Streptomyces alboflavus</name>
    <dbReference type="NCBI Taxonomy" id="67267"/>
    <lineage>
        <taxon>Bacteria</taxon>
        <taxon>Bacillati</taxon>
        <taxon>Actinomycetota</taxon>
        <taxon>Actinomycetes</taxon>
        <taxon>Kitasatosporales</taxon>
        <taxon>Streptomycetaceae</taxon>
        <taxon>Streptomyces</taxon>
    </lineage>
</organism>
<proteinExistence type="predicted"/>
<dbReference type="EMBL" id="CP021748">
    <property type="protein sequence ID" value="ARX89290.1"/>
    <property type="molecule type" value="Genomic_DNA"/>
</dbReference>
<feature type="region of interest" description="Disordered" evidence="1">
    <location>
        <begin position="94"/>
        <end position="133"/>
    </location>
</feature>
<feature type="compositionally biased region" description="Low complexity" evidence="1">
    <location>
        <begin position="103"/>
        <end position="122"/>
    </location>
</feature>
<feature type="compositionally biased region" description="Basic residues" evidence="1">
    <location>
        <begin position="123"/>
        <end position="133"/>
    </location>
</feature>
<sequence>MAAHEDLHDARVDDGASCGDLVQGAQEFVDLADALLEEVGEAVGAAPEQLEGVVLVGVLESTTTPMPGWASRMAWAAVMPSVWWLGGIRMSATTTSGRRRATASRSSAAVPTAARTSASPVSSRRRRVPSRTR</sequence>
<evidence type="ECO:0000313" key="3">
    <source>
        <dbReference type="Proteomes" id="UP000195880"/>
    </source>
</evidence>
<evidence type="ECO:0000256" key="1">
    <source>
        <dbReference type="SAM" id="MobiDB-lite"/>
    </source>
</evidence>
<reference evidence="2 3" key="1">
    <citation type="submission" date="2017-05" db="EMBL/GenBank/DDBJ databases">
        <title>Streptomyces alboflavus Genome sequencing and assembly.</title>
        <authorList>
            <person name="Wang Y."/>
            <person name="Du B."/>
            <person name="Ding Y."/>
            <person name="Liu H."/>
            <person name="Hou Q."/>
            <person name="Liu K."/>
            <person name="Wang C."/>
            <person name="Yao L."/>
        </authorList>
    </citation>
    <scope>NUCLEOTIDE SEQUENCE [LARGE SCALE GENOMIC DNA]</scope>
    <source>
        <strain evidence="2 3">MDJK44</strain>
    </source>
</reference>
<dbReference type="KEGG" id="salf:SMD44_08777"/>
<protein>
    <submittedName>
        <fullName evidence="2">Uncharacterized protein</fullName>
    </submittedName>
</protein>